<dbReference type="GO" id="GO:0005886">
    <property type="term" value="C:plasma membrane"/>
    <property type="evidence" value="ECO:0007669"/>
    <property type="project" value="UniProtKB-SubCell"/>
</dbReference>
<proteinExistence type="predicted"/>
<comment type="caution">
    <text evidence="7">The sequence shown here is derived from an EMBL/GenBank/DDBJ whole genome shotgun (WGS) entry which is preliminary data.</text>
</comment>
<feature type="transmembrane region" description="Helical" evidence="6">
    <location>
        <begin position="406"/>
        <end position="424"/>
    </location>
</feature>
<evidence type="ECO:0000256" key="6">
    <source>
        <dbReference type="SAM" id="Phobius"/>
    </source>
</evidence>
<sequence>MRIIKAVKSSFWLNSMFFSIMMRFSLVFFGAISYILLARIFAKGDSLAQMNYWSLFTVTTATIELTKAGLLRNAFIKYLHSVEFIDNKTVVQSSSLFINAGCTLLVVLAILFGGAWFSHFLKAPPLEHLLYWSCFLLIALVPFNHYEIILQANFQFQLNFYAYLIRQGSFFLYMLLGAIFFPEYITFENLLLVQILGVVGADIYMYIKCRPYLSGKLIYNAAVIKKLLGFGKFVFGTALFANVSRSVDQLVTANIMNNINVNAVSYYNVVSRVSNMMDSPTTAAADILFPKNAQASELEGNAKVKYYFERMVATLTALIIPIGLFIFIFPKFVVMIIAGPKYYAAIPILQLMAISSFIRPFIFNFGHTVDAIGKPRTNFLVNVALMILNTGITYYCLINFGFMGAAYATFAVNAITFLWFYLILRKVLNIELKNIVVYTKLTYVNLFQMARKILFKQTVSV</sequence>
<keyword evidence="2" id="KW-1003">Cell membrane</keyword>
<gene>
    <name evidence="7" type="ORF">KTO63_23215</name>
</gene>
<evidence type="ECO:0000256" key="3">
    <source>
        <dbReference type="ARBA" id="ARBA00022692"/>
    </source>
</evidence>
<keyword evidence="4 6" id="KW-1133">Transmembrane helix</keyword>
<evidence type="ECO:0000313" key="7">
    <source>
        <dbReference type="EMBL" id="MBV4360094.1"/>
    </source>
</evidence>
<dbReference type="EMBL" id="JAHSPG010000017">
    <property type="protein sequence ID" value="MBV4360094.1"/>
    <property type="molecule type" value="Genomic_DNA"/>
</dbReference>
<feature type="transmembrane region" description="Helical" evidence="6">
    <location>
        <begin position="129"/>
        <end position="148"/>
    </location>
</feature>
<dbReference type="Proteomes" id="UP000812270">
    <property type="component" value="Unassembled WGS sequence"/>
</dbReference>
<dbReference type="PANTHER" id="PTHR30250:SF11">
    <property type="entry name" value="O-ANTIGEN TRANSPORTER-RELATED"/>
    <property type="match status" value="1"/>
</dbReference>
<dbReference type="InterPro" id="IPR050833">
    <property type="entry name" value="Poly_Biosynth_Transport"/>
</dbReference>
<feature type="transmembrane region" description="Helical" evidence="6">
    <location>
        <begin position="344"/>
        <end position="367"/>
    </location>
</feature>
<name>A0A9E2W6I9_9BACT</name>
<feature type="transmembrane region" description="Helical" evidence="6">
    <location>
        <begin position="160"/>
        <end position="181"/>
    </location>
</feature>
<dbReference type="PANTHER" id="PTHR30250">
    <property type="entry name" value="PST FAMILY PREDICTED COLANIC ACID TRANSPORTER"/>
    <property type="match status" value="1"/>
</dbReference>
<accession>A0A9E2W6I9</accession>
<keyword evidence="8" id="KW-1185">Reference proteome</keyword>
<dbReference type="RefSeq" id="WP_217794367.1">
    <property type="nucleotide sequence ID" value="NZ_JAHSPG010000017.1"/>
</dbReference>
<protein>
    <submittedName>
        <fullName evidence="7">Oligosaccharide flippase family protein</fullName>
    </submittedName>
</protein>
<keyword evidence="5 6" id="KW-0472">Membrane</keyword>
<evidence type="ECO:0000256" key="4">
    <source>
        <dbReference type="ARBA" id="ARBA00022989"/>
    </source>
</evidence>
<evidence type="ECO:0000256" key="5">
    <source>
        <dbReference type="ARBA" id="ARBA00023136"/>
    </source>
</evidence>
<evidence type="ECO:0000256" key="2">
    <source>
        <dbReference type="ARBA" id="ARBA00022475"/>
    </source>
</evidence>
<keyword evidence="3 6" id="KW-0812">Transmembrane</keyword>
<feature type="transmembrane region" description="Helical" evidence="6">
    <location>
        <begin position="96"/>
        <end position="117"/>
    </location>
</feature>
<feature type="transmembrane region" description="Helical" evidence="6">
    <location>
        <begin position="312"/>
        <end position="338"/>
    </location>
</feature>
<feature type="transmembrane region" description="Helical" evidence="6">
    <location>
        <begin position="187"/>
        <end position="207"/>
    </location>
</feature>
<organism evidence="7 8">
    <name type="scientific">Pinibacter aurantiacus</name>
    <dbReference type="NCBI Taxonomy" id="2851599"/>
    <lineage>
        <taxon>Bacteria</taxon>
        <taxon>Pseudomonadati</taxon>
        <taxon>Bacteroidota</taxon>
        <taxon>Chitinophagia</taxon>
        <taxon>Chitinophagales</taxon>
        <taxon>Chitinophagaceae</taxon>
        <taxon>Pinibacter</taxon>
    </lineage>
</organism>
<evidence type="ECO:0000256" key="1">
    <source>
        <dbReference type="ARBA" id="ARBA00004651"/>
    </source>
</evidence>
<reference evidence="7" key="1">
    <citation type="submission" date="2021-06" db="EMBL/GenBank/DDBJ databases">
        <authorList>
            <person name="Huq M.A."/>
        </authorList>
    </citation>
    <scope>NUCLEOTIDE SEQUENCE</scope>
    <source>
        <strain evidence="7">MAH-26</strain>
    </source>
</reference>
<comment type="subcellular location">
    <subcellularLocation>
        <location evidence="1">Cell membrane</location>
        <topology evidence="1">Multi-pass membrane protein</topology>
    </subcellularLocation>
</comment>
<feature type="transmembrane region" description="Helical" evidence="6">
    <location>
        <begin position="379"/>
        <end position="400"/>
    </location>
</feature>
<dbReference type="Pfam" id="PF13440">
    <property type="entry name" value="Polysacc_synt_3"/>
    <property type="match status" value="1"/>
</dbReference>
<evidence type="ECO:0000313" key="8">
    <source>
        <dbReference type="Proteomes" id="UP000812270"/>
    </source>
</evidence>
<dbReference type="AlphaFoldDB" id="A0A9E2W6I9"/>